<reference evidence="2" key="1">
    <citation type="submission" date="2021-03" db="EMBL/GenBank/DDBJ databases">
        <title>Draft genome sequence of rust myrtle Austropuccinia psidii MF-1, a brazilian biotype.</title>
        <authorList>
            <person name="Quecine M.C."/>
            <person name="Pachon D.M.R."/>
            <person name="Bonatelli M.L."/>
            <person name="Correr F.H."/>
            <person name="Franceschini L.M."/>
            <person name="Leite T.F."/>
            <person name="Margarido G.R.A."/>
            <person name="Almeida C.A."/>
            <person name="Ferrarezi J.A."/>
            <person name="Labate C.A."/>
        </authorList>
    </citation>
    <scope>NUCLEOTIDE SEQUENCE</scope>
    <source>
        <strain evidence="2">MF-1</strain>
    </source>
</reference>
<dbReference type="EMBL" id="AVOT02006737">
    <property type="protein sequence ID" value="MBW0482321.1"/>
    <property type="molecule type" value="Genomic_DNA"/>
</dbReference>
<comment type="caution">
    <text evidence="2">The sequence shown here is derived from an EMBL/GenBank/DDBJ whole genome shotgun (WGS) entry which is preliminary data.</text>
</comment>
<name>A0A9Q3GWB4_9BASI</name>
<protein>
    <recommendedName>
        <fullName evidence="1">Reverse transcriptase Ty1/copia-type domain-containing protein</fullName>
    </recommendedName>
</protein>
<sequence>MEPPVAFLPALWGKVLRLKKALYGMCQAGRCWWIFLYSILERLGFVATEVDQSLYIFRNRVSIIVIWIHVDDSVIMSNTPSTISNFRSALCAELNIKWLDKMTQIVGLECVFGKGEVVMTQKHLMEGILEAYPQQLIQCDAPLPVLPMGATAPAVKTLDPTPF</sequence>
<dbReference type="Proteomes" id="UP000765509">
    <property type="component" value="Unassembled WGS sequence"/>
</dbReference>
<dbReference type="Pfam" id="PF07727">
    <property type="entry name" value="RVT_2"/>
    <property type="match status" value="1"/>
</dbReference>
<organism evidence="2 3">
    <name type="scientific">Austropuccinia psidii MF-1</name>
    <dbReference type="NCBI Taxonomy" id="1389203"/>
    <lineage>
        <taxon>Eukaryota</taxon>
        <taxon>Fungi</taxon>
        <taxon>Dikarya</taxon>
        <taxon>Basidiomycota</taxon>
        <taxon>Pucciniomycotina</taxon>
        <taxon>Pucciniomycetes</taxon>
        <taxon>Pucciniales</taxon>
        <taxon>Sphaerophragmiaceae</taxon>
        <taxon>Austropuccinia</taxon>
    </lineage>
</organism>
<evidence type="ECO:0000259" key="1">
    <source>
        <dbReference type="Pfam" id="PF07727"/>
    </source>
</evidence>
<evidence type="ECO:0000313" key="2">
    <source>
        <dbReference type="EMBL" id="MBW0482321.1"/>
    </source>
</evidence>
<dbReference type="OrthoDB" id="3344688at2759"/>
<proteinExistence type="predicted"/>
<feature type="domain" description="Reverse transcriptase Ty1/copia-type" evidence="1">
    <location>
        <begin position="11"/>
        <end position="131"/>
    </location>
</feature>
<accession>A0A9Q3GWB4</accession>
<evidence type="ECO:0000313" key="3">
    <source>
        <dbReference type="Proteomes" id="UP000765509"/>
    </source>
</evidence>
<dbReference type="AlphaFoldDB" id="A0A9Q3GWB4"/>
<dbReference type="InterPro" id="IPR013103">
    <property type="entry name" value="RVT_2"/>
</dbReference>
<keyword evidence="3" id="KW-1185">Reference proteome</keyword>
<gene>
    <name evidence="2" type="ORF">O181_022036</name>
</gene>